<protein>
    <submittedName>
        <fullName evidence="1">Uncharacterized protein</fullName>
    </submittedName>
</protein>
<gene>
    <name evidence="3" type="ORF">UFOVP1307_158</name>
    <name evidence="1" type="ORF">UFOVP651_188</name>
    <name evidence="2" type="ORF">UFOVP902_44</name>
</gene>
<evidence type="ECO:0000313" key="2">
    <source>
        <dbReference type="EMBL" id="CAB4170525.1"/>
    </source>
</evidence>
<dbReference type="EMBL" id="LR796625">
    <property type="protein sequence ID" value="CAB4155293.1"/>
    <property type="molecule type" value="Genomic_DNA"/>
</dbReference>
<dbReference type="SUPFAM" id="SSF53448">
    <property type="entry name" value="Nucleotide-diphospho-sugar transferases"/>
    <property type="match status" value="1"/>
</dbReference>
<evidence type="ECO:0000313" key="1">
    <source>
        <dbReference type="EMBL" id="CAB4155293.1"/>
    </source>
</evidence>
<dbReference type="InterPro" id="IPR029044">
    <property type="entry name" value="Nucleotide-diphossugar_trans"/>
</dbReference>
<evidence type="ECO:0000313" key="3">
    <source>
        <dbReference type="EMBL" id="CAB4198575.1"/>
    </source>
</evidence>
<name>A0A6J5N8V1_9CAUD</name>
<organism evidence="1">
    <name type="scientific">uncultured Caudovirales phage</name>
    <dbReference type="NCBI Taxonomy" id="2100421"/>
    <lineage>
        <taxon>Viruses</taxon>
        <taxon>Duplodnaviria</taxon>
        <taxon>Heunggongvirae</taxon>
        <taxon>Uroviricota</taxon>
        <taxon>Caudoviricetes</taxon>
        <taxon>Peduoviridae</taxon>
        <taxon>Maltschvirus</taxon>
        <taxon>Maltschvirus maltsch</taxon>
    </lineage>
</organism>
<dbReference type="EMBL" id="LR797270">
    <property type="protein sequence ID" value="CAB4198575.1"/>
    <property type="molecule type" value="Genomic_DNA"/>
</dbReference>
<proteinExistence type="predicted"/>
<dbReference type="Gene3D" id="3.90.550.10">
    <property type="entry name" value="Spore Coat Polysaccharide Biosynthesis Protein SpsA, Chain A"/>
    <property type="match status" value="1"/>
</dbReference>
<sequence length="342" mass="39604">MISLIIPTTSKNQEYTDHVISNIRLLYPNQSEVEIIVETNDLVTLGQNYNNAVARANGEKIILLHNDMVISKGFVEIMDKHITPNRITTYTRIEPPIYTDIYPGKKLLDCGYSLETFNSEKFSEIQLEDSLEDGGSQLFFGCMRNEYIGIDGVTFKMFCEDDDLHRRYRLAGFEHKVSSAHVYHFVSKTSRSESTYQTIELASNRNYIRKWGTKSNAPKYDIAIRVKACNLQLLELLEPYCNRIFIEDTMQVLFTHYIDAEQPNTKFDLKTRINTQVYDDPNDYHDIVVEIDRNSFTQQDFSYIHQLAEIIQSSGEIGSFRLGNLTVTIHQLESYEKNLINL</sequence>
<dbReference type="EMBL" id="LR796859">
    <property type="protein sequence ID" value="CAB4170525.1"/>
    <property type="molecule type" value="Genomic_DNA"/>
</dbReference>
<reference evidence="1" key="1">
    <citation type="submission" date="2020-04" db="EMBL/GenBank/DDBJ databases">
        <authorList>
            <person name="Chiriac C."/>
            <person name="Salcher M."/>
            <person name="Ghai R."/>
            <person name="Kavagutti S V."/>
        </authorList>
    </citation>
    <scope>NUCLEOTIDE SEQUENCE</scope>
</reference>
<accession>A0A6J5N8V1</accession>